<proteinExistence type="predicted"/>
<dbReference type="SUPFAM" id="SSF52210">
    <property type="entry name" value="Succinyl-CoA synthetase domains"/>
    <property type="match status" value="2"/>
</dbReference>
<dbReference type="AlphaFoldDB" id="A0A934HRS8"/>
<dbReference type="Gene3D" id="3.40.50.720">
    <property type="entry name" value="NAD(P)-binding Rossmann-like Domain"/>
    <property type="match status" value="1"/>
</dbReference>
<dbReference type="FunFam" id="3.40.50.261:FF:000021">
    <property type="entry name" value="Acetyl-CoA synthetase, putative"/>
    <property type="match status" value="1"/>
</dbReference>
<dbReference type="GO" id="GO:0005524">
    <property type="term" value="F:ATP binding"/>
    <property type="evidence" value="ECO:0007669"/>
    <property type="project" value="InterPro"/>
</dbReference>
<comment type="caution">
    <text evidence="3">The sequence shown here is derived from an EMBL/GenBank/DDBJ whole genome shotgun (WGS) entry which is preliminary data.</text>
</comment>
<dbReference type="PANTHER" id="PTHR42793:SF4">
    <property type="entry name" value="BLL6376 PROTEIN"/>
    <property type="match status" value="1"/>
</dbReference>
<evidence type="ECO:0000313" key="4">
    <source>
        <dbReference type="Proteomes" id="UP000613255"/>
    </source>
</evidence>
<dbReference type="RefSeq" id="WP_198686593.1">
    <property type="nucleotide sequence ID" value="NZ_JAEIJD010000010.1"/>
</dbReference>
<accession>A0A934HRS8</accession>
<dbReference type="GO" id="GO:0006099">
    <property type="term" value="P:tricarboxylic acid cycle"/>
    <property type="evidence" value="ECO:0007669"/>
    <property type="project" value="UniProtKB-KW"/>
</dbReference>
<evidence type="ECO:0000313" key="3">
    <source>
        <dbReference type="EMBL" id="MBI6630572.1"/>
    </source>
</evidence>
<protein>
    <submittedName>
        <fullName evidence="3">Acetate--CoA ligase family protein</fullName>
    </submittedName>
</protein>
<organism evidence="3 4">
    <name type="scientific">Pontibaca salina</name>
    <dbReference type="NCBI Taxonomy" id="2795731"/>
    <lineage>
        <taxon>Bacteria</taxon>
        <taxon>Pseudomonadati</taxon>
        <taxon>Pseudomonadota</taxon>
        <taxon>Alphaproteobacteria</taxon>
        <taxon>Rhodobacterales</taxon>
        <taxon>Roseobacteraceae</taxon>
        <taxon>Pontibaca</taxon>
    </lineage>
</organism>
<dbReference type="SMART" id="SM00881">
    <property type="entry name" value="CoA_binding"/>
    <property type="match status" value="1"/>
</dbReference>
<dbReference type="Gene3D" id="3.40.50.261">
    <property type="entry name" value="Succinyl-CoA synthetase domains"/>
    <property type="match status" value="2"/>
</dbReference>
<dbReference type="EMBL" id="JAEIJD010000010">
    <property type="protein sequence ID" value="MBI6630572.1"/>
    <property type="molecule type" value="Genomic_DNA"/>
</dbReference>
<keyword evidence="4" id="KW-1185">Reference proteome</keyword>
<dbReference type="Gene3D" id="3.30.470.20">
    <property type="entry name" value="ATP-grasp fold, B domain"/>
    <property type="match status" value="1"/>
</dbReference>
<sequence>MRDLCRLLNPRSIAVIGGGAWCASIINAAQRIEYRGVIVPVHPDKKEIAGLRTLPRLGDYDGPIDAAFLGINRHATVAAVAALADMNAGGAVCFASGFTEAQAEDETGDSLQAALVAAAGKMPILGPNCYGFVNALDRTAIWPDQHGMEPVERGVAILTQSSNIAINLTMQQRTLPIAYMVTCGNMAQTSQAAIAMALLDDKRVTAIGLHVEGFGKLREWEALARKARAHDIPLVALKVGRSDQARSATVSHTASLAGTDSGAQALLDRLCIARLNTLPEFLETLKLLHCTGRLASSNIASISCSGGEASLIADLALAENLHFPPLEVSQKRKLQQVLGPMVAVANPLDYHTYIWRDAEKMTRIWGAMTGPDIALTLSIVDYPHTDAADWACATQAALDARAQTGAPFAVVATLPELMPPHTARQLMNGGVVPLNGLAEALAAIRAAAAPVLSDADALILPGTAEATQVLDEDQAKSALGRHGLTIPLGRTADDPTGAASVAADLTPPLVLKGLGLAHKSEYGAVRLNLEPSLIETTAAEIGTDRFLIEEMVAGGVAELLIGIIRDPAHGFILTLGAGGILTEILRDTVSLLVPSTREQIHAALMRLRCAPLLTGYRGRPSANIPAILDAVAAVQSYIVANADTVAEVEVNPLISTPDRAVAVDALIRKA</sequence>
<dbReference type="InterPro" id="IPR032875">
    <property type="entry name" value="Succ_CoA_lig_flav_dom"/>
</dbReference>
<dbReference type="Gene3D" id="3.30.1490.20">
    <property type="entry name" value="ATP-grasp fold, A domain"/>
    <property type="match status" value="1"/>
</dbReference>
<dbReference type="Pfam" id="PF13549">
    <property type="entry name" value="ATP-grasp_5"/>
    <property type="match status" value="1"/>
</dbReference>
<evidence type="ECO:0000259" key="2">
    <source>
        <dbReference type="SMART" id="SM00881"/>
    </source>
</evidence>
<keyword evidence="3" id="KW-0436">Ligase</keyword>
<dbReference type="InterPro" id="IPR016102">
    <property type="entry name" value="Succinyl-CoA_synth-like"/>
</dbReference>
<dbReference type="PANTHER" id="PTHR42793">
    <property type="entry name" value="COA BINDING DOMAIN CONTAINING PROTEIN"/>
    <property type="match status" value="1"/>
</dbReference>
<dbReference type="Pfam" id="PF13380">
    <property type="entry name" value="CoA_binding_2"/>
    <property type="match status" value="1"/>
</dbReference>
<name>A0A934HRS8_9RHOB</name>
<dbReference type="SUPFAM" id="SSF51735">
    <property type="entry name" value="NAD(P)-binding Rossmann-fold domains"/>
    <property type="match status" value="1"/>
</dbReference>
<dbReference type="InterPro" id="IPR036291">
    <property type="entry name" value="NAD(P)-bd_dom_sf"/>
</dbReference>
<feature type="domain" description="CoA-binding" evidence="2">
    <location>
        <begin position="7"/>
        <end position="98"/>
    </location>
</feature>
<evidence type="ECO:0000256" key="1">
    <source>
        <dbReference type="ARBA" id="ARBA00022532"/>
    </source>
</evidence>
<dbReference type="Pfam" id="PF13607">
    <property type="entry name" value="Succ_CoA_lig"/>
    <property type="match status" value="1"/>
</dbReference>
<reference evidence="3" key="1">
    <citation type="submission" date="2020-12" db="EMBL/GenBank/DDBJ databases">
        <title>Pontibaca salina gen. nov., sp. nov., isolated from marine sediment.</title>
        <authorList>
            <person name="Bo J."/>
            <person name="Wang S."/>
            <person name="Song X."/>
            <person name="Du Z."/>
        </authorList>
    </citation>
    <scope>NUCLEOTIDE SEQUENCE</scope>
    <source>
        <strain evidence="3">S1109L</strain>
    </source>
</reference>
<dbReference type="GO" id="GO:0016874">
    <property type="term" value="F:ligase activity"/>
    <property type="evidence" value="ECO:0007669"/>
    <property type="project" value="UniProtKB-KW"/>
</dbReference>
<dbReference type="InterPro" id="IPR013815">
    <property type="entry name" value="ATP_grasp_subdomain_1"/>
</dbReference>
<dbReference type="InterPro" id="IPR003781">
    <property type="entry name" value="CoA-bd"/>
</dbReference>
<gene>
    <name evidence="3" type="ORF">JAO82_11865</name>
</gene>
<keyword evidence="1" id="KW-0816">Tricarboxylic acid cycle</keyword>
<dbReference type="SUPFAM" id="SSF56059">
    <property type="entry name" value="Glutathione synthetase ATP-binding domain-like"/>
    <property type="match status" value="1"/>
</dbReference>
<dbReference type="Proteomes" id="UP000613255">
    <property type="component" value="Unassembled WGS sequence"/>
</dbReference>